<name>A0A839A3Y8_9LACT</name>
<dbReference type="Proteomes" id="UP000571018">
    <property type="component" value="Unassembled WGS sequence"/>
</dbReference>
<evidence type="ECO:0000313" key="3">
    <source>
        <dbReference type="Proteomes" id="UP000571018"/>
    </source>
</evidence>
<gene>
    <name evidence="2" type="ORF">HW423_02840</name>
</gene>
<evidence type="ECO:0000256" key="1">
    <source>
        <dbReference type="SAM" id="MobiDB-lite"/>
    </source>
</evidence>
<evidence type="ECO:0000313" key="2">
    <source>
        <dbReference type="EMBL" id="MBA5728717.1"/>
    </source>
</evidence>
<dbReference type="AlphaFoldDB" id="A0A839A3Y8"/>
<feature type="compositionally biased region" description="Basic and acidic residues" evidence="1">
    <location>
        <begin position="12"/>
        <end position="21"/>
    </location>
</feature>
<sequence>MKQEVQATNSAKKLDRVKEDAAPNILKETPESTEPVARFKDKDEYQILNQKTLLS</sequence>
<feature type="compositionally biased region" description="Polar residues" evidence="1">
    <location>
        <begin position="1"/>
        <end position="11"/>
    </location>
</feature>
<organism evidence="2 3">
    <name type="scientific">Ruoffia halotolerans</name>
    <dbReference type="NCBI Taxonomy" id="2748684"/>
    <lineage>
        <taxon>Bacteria</taxon>
        <taxon>Bacillati</taxon>
        <taxon>Bacillota</taxon>
        <taxon>Bacilli</taxon>
        <taxon>Lactobacillales</taxon>
        <taxon>Aerococcaceae</taxon>
        <taxon>Ruoffia</taxon>
    </lineage>
</organism>
<accession>A0A839A3Y8</accession>
<reference evidence="2 3" key="1">
    <citation type="submission" date="2020-06" db="EMBL/GenBank/DDBJ databases">
        <title>Reclassification of Facklamia ignava, Facklamia soureckii and Facklami tabacinasalis as Falseniella iganva gen. nov., comb. nov., Hutsoniella ignava gen. nov., comb. nov., and Ruoffia tabacinasalis gen. nov., comb. nov and description of Ruoffia haltotolerans sp. nov., isolated from hypersaline Inland Sea of Qatar.</title>
        <authorList>
            <person name="Fotedar R."/>
            <person name="Sankaranarayanan K."/>
            <person name="Lawson P."/>
            <person name="Caldwell M."/>
            <person name="Zeyara A."/>
            <person name="Al Malki A."/>
            <person name="Ali M."/>
        </authorList>
    </citation>
    <scope>NUCLEOTIDE SEQUENCE [LARGE SCALE GENOMIC DNA]</scope>
    <source>
        <strain evidence="2 3">INB8</strain>
    </source>
</reference>
<keyword evidence="3" id="KW-1185">Reference proteome</keyword>
<comment type="caution">
    <text evidence="2">The sequence shown here is derived from an EMBL/GenBank/DDBJ whole genome shotgun (WGS) entry which is preliminary data.</text>
</comment>
<dbReference type="EMBL" id="JACAOA010000005">
    <property type="protein sequence ID" value="MBA5728717.1"/>
    <property type="molecule type" value="Genomic_DNA"/>
</dbReference>
<dbReference type="RefSeq" id="WP_218930439.1">
    <property type="nucleotide sequence ID" value="NZ_JACAOA010000005.1"/>
</dbReference>
<feature type="region of interest" description="Disordered" evidence="1">
    <location>
        <begin position="1"/>
        <end position="40"/>
    </location>
</feature>
<protein>
    <submittedName>
        <fullName evidence="2">Uncharacterized protein</fullName>
    </submittedName>
</protein>
<proteinExistence type="predicted"/>